<dbReference type="Proteomes" id="UP001165065">
    <property type="component" value="Unassembled WGS sequence"/>
</dbReference>
<evidence type="ECO:0000256" key="2">
    <source>
        <dbReference type="SAM" id="MobiDB-lite"/>
    </source>
</evidence>
<accession>A0A9W7G0F5</accession>
<dbReference type="AlphaFoldDB" id="A0A9W7G0F5"/>
<feature type="coiled-coil region" evidence="1">
    <location>
        <begin position="610"/>
        <end position="637"/>
    </location>
</feature>
<evidence type="ECO:0000313" key="4">
    <source>
        <dbReference type="Proteomes" id="UP001165065"/>
    </source>
</evidence>
<feature type="coiled-coil region" evidence="1">
    <location>
        <begin position="775"/>
        <end position="809"/>
    </location>
</feature>
<gene>
    <name evidence="3" type="ORF">TrCOL_g6756</name>
</gene>
<evidence type="ECO:0000313" key="3">
    <source>
        <dbReference type="EMBL" id="GMI27284.1"/>
    </source>
</evidence>
<keyword evidence="1" id="KW-0175">Coiled coil</keyword>
<dbReference type="OrthoDB" id="48311at2759"/>
<evidence type="ECO:0000256" key="1">
    <source>
        <dbReference type="SAM" id="Coils"/>
    </source>
</evidence>
<reference evidence="4" key="1">
    <citation type="journal article" date="2023" name="Commun. Biol.">
        <title>Genome analysis of Parmales, the sister group of diatoms, reveals the evolutionary specialization of diatoms from phago-mixotrophs to photoautotrophs.</title>
        <authorList>
            <person name="Ban H."/>
            <person name="Sato S."/>
            <person name="Yoshikawa S."/>
            <person name="Yamada K."/>
            <person name="Nakamura Y."/>
            <person name="Ichinomiya M."/>
            <person name="Sato N."/>
            <person name="Blanc-Mathieu R."/>
            <person name="Endo H."/>
            <person name="Kuwata A."/>
            <person name="Ogata H."/>
        </authorList>
    </citation>
    <scope>NUCLEOTIDE SEQUENCE [LARGE SCALE GENOMIC DNA]</scope>
</reference>
<feature type="compositionally biased region" description="Basic and acidic residues" evidence="2">
    <location>
        <begin position="758"/>
        <end position="775"/>
    </location>
</feature>
<proteinExistence type="predicted"/>
<sequence>MMNSQHSMSMSASGFISWVSRQYKKPTAALGDLLDNCNDATMSSSMRSSKWISVKDNIRNTGLSALVITNGADDVLPLEHCLQFAMSDKKNTSQVGENGVGLKQSILFLSSLGIVISRVAQGDIHIALISKTLNLSSEIKDGQGPVFPRLSFPCSKPMPTLEEVRSAVEAVDDSLSDWKLARWEKYLQGFDLPLCVMDALSDAAISVKERLEKQETFLNDGDVESMTEGYDGDKIYPFFRVILADKKEEDQSEMEILSIGDNFEILSSNKAHVSRIDPSVETWLVKDPSRTVEFINCEFPVNFIETLFFVQLRSSRGGEIEGGIYEVLEEERISPLQWHKQFVYFSRKELYVEFDEELQEAFNIYMGFNPSAVTAKESRLFVYSRGRLIQFEGDFRKLLRLKNYESDYQQGLTVIVDDTHSQLVLDPTKEGIRPCPALWESLSEVVNAYFQLVIRLVLGNAKSRFNLKLQEAITERAPELFALDDIFLPLRSLDLNTLPKIERQNKANTKGFFRLDKLKKGQHSIQFKKAEKKKPKLASDLGPNAGSAALNEWDMYGPGPTGPTSREASRKGRDGNPINYKESGVHINHDLTQAGGGMSITPAKRTNPDDRKSAELLRKLKKEIEELLAQYNGDDDLTFKPDFRKKYNTDFLQLFQRAKTGTDYYNVITMFESGISDDFKCRRWVGDVENARDCSCYRCSLTRDQWVKEMKRGKRHMTEASYAKHLLEKLAEFDHYSTDGFRTLDEKGNPVQYLEGLNEDKSEDEGGRSGDKSEVEKLAKEVDVLRKEKEVLARENEALSRELSKSKSSFRDLQSSISLVFEKSKKES</sequence>
<feature type="region of interest" description="Disordered" evidence="2">
    <location>
        <begin position="549"/>
        <end position="582"/>
    </location>
</feature>
<comment type="caution">
    <text evidence="3">The sequence shown here is derived from an EMBL/GenBank/DDBJ whole genome shotgun (WGS) entry which is preliminary data.</text>
</comment>
<dbReference type="EMBL" id="BRYA01000641">
    <property type="protein sequence ID" value="GMI27284.1"/>
    <property type="molecule type" value="Genomic_DNA"/>
</dbReference>
<protein>
    <submittedName>
        <fullName evidence="3">Uncharacterized protein</fullName>
    </submittedName>
</protein>
<feature type="region of interest" description="Disordered" evidence="2">
    <location>
        <begin position="756"/>
        <end position="775"/>
    </location>
</feature>
<organism evidence="3 4">
    <name type="scientific">Triparma columacea</name>
    <dbReference type="NCBI Taxonomy" id="722753"/>
    <lineage>
        <taxon>Eukaryota</taxon>
        <taxon>Sar</taxon>
        <taxon>Stramenopiles</taxon>
        <taxon>Ochrophyta</taxon>
        <taxon>Bolidophyceae</taxon>
        <taxon>Parmales</taxon>
        <taxon>Triparmaceae</taxon>
        <taxon>Triparma</taxon>
    </lineage>
</organism>
<name>A0A9W7G0F5_9STRA</name>
<keyword evidence="4" id="KW-1185">Reference proteome</keyword>